<evidence type="ECO:0000256" key="1">
    <source>
        <dbReference type="ARBA" id="ARBA00000813"/>
    </source>
</evidence>
<keyword evidence="4" id="KW-0809">Transit peptide</keyword>
<evidence type="ECO:0000259" key="8">
    <source>
        <dbReference type="Pfam" id="PF25137"/>
    </source>
</evidence>
<organism evidence="9 10">
    <name type="scientific">Magnetospirillum fulvum</name>
    <name type="common">Rhodospirillum fulvum</name>
    <dbReference type="NCBI Taxonomy" id="1082"/>
    <lineage>
        <taxon>Bacteria</taxon>
        <taxon>Pseudomonadati</taxon>
        <taxon>Pseudomonadota</taxon>
        <taxon>Alphaproteobacteria</taxon>
        <taxon>Rhodospirillales</taxon>
        <taxon>Rhodospirillaceae</taxon>
        <taxon>Magnetospirillum</taxon>
    </lineage>
</organism>
<evidence type="ECO:0000259" key="7">
    <source>
        <dbReference type="Pfam" id="PF00465"/>
    </source>
</evidence>
<evidence type="ECO:0000313" key="9">
    <source>
        <dbReference type="EMBL" id="SEH25531.1"/>
    </source>
</evidence>
<gene>
    <name evidence="9" type="ORF">SAMN04244559_00222</name>
</gene>
<dbReference type="CDD" id="cd08190">
    <property type="entry name" value="HOT"/>
    <property type="match status" value="1"/>
</dbReference>
<dbReference type="PANTHER" id="PTHR11496">
    <property type="entry name" value="ALCOHOL DEHYDROGENASE"/>
    <property type="match status" value="1"/>
</dbReference>
<dbReference type="EC" id="1.1.99.24" evidence="3"/>
<dbReference type="AlphaFoldDB" id="A0A1H6GQH2"/>
<evidence type="ECO:0000256" key="3">
    <source>
        <dbReference type="ARBA" id="ARBA00013182"/>
    </source>
</evidence>
<dbReference type="SUPFAM" id="SSF56796">
    <property type="entry name" value="Dehydroquinate synthase-like"/>
    <property type="match status" value="1"/>
</dbReference>
<comment type="catalytic activity">
    <reaction evidence="6">
        <text>4-hydroxybutanoate + 2-oxoglutarate = (R)-2-hydroxyglutarate + succinate semialdehyde</text>
        <dbReference type="Rhea" id="RHEA:24734"/>
        <dbReference type="ChEBI" id="CHEBI:15801"/>
        <dbReference type="ChEBI" id="CHEBI:16724"/>
        <dbReference type="ChEBI" id="CHEBI:16810"/>
        <dbReference type="ChEBI" id="CHEBI:57706"/>
        <dbReference type="EC" id="1.1.99.24"/>
    </reaction>
</comment>
<keyword evidence="5" id="KW-0560">Oxidoreductase</keyword>
<evidence type="ECO:0000256" key="2">
    <source>
        <dbReference type="ARBA" id="ARBA00010005"/>
    </source>
</evidence>
<dbReference type="Gene3D" id="1.20.1090.10">
    <property type="entry name" value="Dehydroquinate synthase-like - alpha domain"/>
    <property type="match status" value="1"/>
</dbReference>
<evidence type="ECO:0000256" key="5">
    <source>
        <dbReference type="ARBA" id="ARBA00023002"/>
    </source>
</evidence>
<protein>
    <recommendedName>
        <fullName evidence="3">hydroxyacid-oxoacid transhydrogenase</fullName>
        <ecNumber evidence="3">1.1.99.24</ecNumber>
    </recommendedName>
</protein>
<evidence type="ECO:0000313" key="10">
    <source>
        <dbReference type="Proteomes" id="UP000182983"/>
    </source>
</evidence>
<dbReference type="EMBL" id="FNWO01000001">
    <property type="protein sequence ID" value="SEH25531.1"/>
    <property type="molecule type" value="Genomic_DNA"/>
</dbReference>
<dbReference type="GO" id="GO:0047988">
    <property type="term" value="F:hydroxyacid-oxoacid transhydrogenase activity"/>
    <property type="evidence" value="ECO:0007669"/>
    <property type="project" value="UniProtKB-EC"/>
</dbReference>
<dbReference type="InterPro" id="IPR039697">
    <property type="entry name" value="Alcohol_dehydrogenase_Fe"/>
</dbReference>
<dbReference type="GO" id="GO:0004022">
    <property type="term" value="F:alcohol dehydrogenase (NAD+) activity"/>
    <property type="evidence" value="ECO:0007669"/>
    <property type="project" value="InterPro"/>
</dbReference>
<feature type="domain" description="Alcohol dehydrogenase iron-type/glycerol dehydrogenase GldA" evidence="7">
    <location>
        <begin position="13"/>
        <end position="185"/>
    </location>
</feature>
<dbReference type="OrthoDB" id="9815791at2"/>
<name>A0A1H6GQH2_MAGFU</name>
<dbReference type="Pfam" id="PF00465">
    <property type="entry name" value="Fe-ADH"/>
    <property type="match status" value="1"/>
</dbReference>
<dbReference type="RefSeq" id="WP_074764672.1">
    <property type="nucleotide sequence ID" value="NZ_FNWO01000001.1"/>
</dbReference>
<reference evidence="10" key="1">
    <citation type="submission" date="2016-10" db="EMBL/GenBank/DDBJ databases">
        <authorList>
            <person name="Varghese N."/>
            <person name="Submissions S."/>
        </authorList>
    </citation>
    <scope>NUCLEOTIDE SEQUENCE [LARGE SCALE GENOMIC DNA]</scope>
    <source>
        <strain evidence="10">DSM 13234</strain>
    </source>
</reference>
<dbReference type="Pfam" id="PF25137">
    <property type="entry name" value="ADH_Fe_C"/>
    <property type="match status" value="1"/>
</dbReference>
<dbReference type="GO" id="GO:0046872">
    <property type="term" value="F:metal ion binding"/>
    <property type="evidence" value="ECO:0007669"/>
    <property type="project" value="InterPro"/>
</dbReference>
<dbReference type="Gene3D" id="3.40.50.1970">
    <property type="match status" value="1"/>
</dbReference>
<accession>A0A1H6GQH2</accession>
<feature type="domain" description="Fe-containing alcohol dehydrogenase-like C-terminal" evidence="8">
    <location>
        <begin position="231"/>
        <end position="411"/>
    </location>
</feature>
<keyword evidence="10" id="KW-1185">Reference proteome</keyword>
<comment type="similarity">
    <text evidence="2">Belongs to the iron-containing alcohol dehydrogenase family. Hydroxyacid-oxoacid transhydrogenase subfamily.</text>
</comment>
<evidence type="ECO:0000256" key="6">
    <source>
        <dbReference type="ARBA" id="ARBA00049496"/>
    </source>
</evidence>
<dbReference type="Proteomes" id="UP000182983">
    <property type="component" value="Unassembled WGS sequence"/>
</dbReference>
<dbReference type="InterPro" id="IPR042157">
    <property type="entry name" value="HOT"/>
</dbReference>
<dbReference type="InterPro" id="IPR056798">
    <property type="entry name" value="ADH_Fe_C"/>
</dbReference>
<comment type="catalytic activity">
    <reaction evidence="1">
        <text>(S)-3-hydroxybutanoate + 2-oxoglutarate = (R)-2-hydroxyglutarate + acetoacetate</text>
        <dbReference type="Rhea" id="RHEA:23048"/>
        <dbReference type="ChEBI" id="CHEBI:11047"/>
        <dbReference type="ChEBI" id="CHEBI:13705"/>
        <dbReference type="ChEBI" id="CHEBI:15801"/>
        <dbReference type="ChEBI" id="CHEBI:16810"/>
        <dbReference type="EC" id="1.1.99.24"/>
    </reaction>
</comment>
<evidence type="ECO:0000256" key="4">
    <source>
        <dbReference type="ARBA" id="ARBA00022946"/>
    </source>
</evidence>
<sequence>MTHEHAFSLHVPDLVFGRGALAEVGEHARALGLTRVLLVTDRTLRPLAPVTRVETALRDAGIEVILHDFVAIEPTESAIDRAGAAGQIHGIDGFISVGGGSSIDTAKGANLLVSRGGRIADFLPPPLGAGRTLGGGPLLPHIACPTTFGTAAETTGIVAFALDHGRGKTTLTGAPLRPSLGLLDPTALLTLPPMVLAANAFDLLSHAIESETARPFESRPAPADPARRPVTQGANPFASLGCREAIRLVAGALGPALDDPTDIESREQLMRAGLLAGTVFGMSGNHLPHALSYPISTLAHRWTAPDYPDDHPFLPHGLSVALAAPAVFRHLERRLPDRFAPVARALATDSVADALIALMRRAGLPNGLTAIGLSDEHHPALVEGALAQRRLIDNAPLTPTAADLAAILADARRYWS</sequence>
<dbReference type="PANTHER" id="PTHR11496:SF83">
    <property type="entry name" value="HYDROXYACID-OXOACID TRANSHYDROGENASE, MITOCHONDRIAL"/>
    <property type="match status" value="1"/>
</dbReference>
<dbReference type="InterPro" id="IPR001670">
    <property type="entry name" value="ADH_Fe/GldA"/>
</dbReference>
<proteinExistence type="inferred from homology"/>